<accession>A0ABW7IY44</accession>
<keyword evidence="5" id="KW-0812">Transmembrane</keyword>
<evidence type="ECO:0000256" key="8">
    <source>
        <dbReference type="ARBA" id="ARBA00023136"/>
    </source>
</evidence>
<dbReference type="PANTHER" id="PTHR30329">
    <property type="entry name" value="STATOR ELEMENT OF FLAGELLAR MOTOR COMPLEX"/>
    <property type="match status" value="1"/>
</dbReference>
<dbReference type="InterPro" id="IPR006664">
    <property type="entry name" value="OMP_bac"/>
</dbReference>
<keyword evidence="8 10" id="KW-0472">Membrane</keyword>
<dbReference type="InterPro" id="IPR006690">
    <property type="entry name" value="OMPA-like_CS"/>
</dbReference>
<feature type="chain" id="PRO_5046795125" evidence="12">
    <location>
        <begin position="29"/>
        <end position="349"/>
    </location>
</feature>
<dbReference type="Pfam" id="PF01389">
    <property type="entry name" value="OmpA_membrane"/>
    <property type="match status" value="1"/>
</dbReference>
<organism evidence="14 15">
    <name type="scientific">Vibrio rumoiensis</name>
    <dbReference type="NCBI Taxonomy" id="76258"/>
    <lineage>
        <taxon>Bacteria</taxon>
        <taxon>Pseudomonadati</taxon>
        <taxon>Pseudomonadota</taxon>
        <taxon>Gammaproteobacteria</taxon>
        <taxon>Vibrionales</taxon>
        <taxon>Vibrionaceae</taxon>
        <taxon>Vibrio</taxon>
    </lineage>
</organism>
<dbReference type="Pfam" id="PF00691">
    <property type="entry name" value="OmpA"/>
    <property type="match status" value="1"/>
</dbReference>
<keyword evidence="7" id="KW-0626">Porin</keyword>
<keyword evidence="15" id="KW-1185">Reference proteome</keyword>
<sequence>MNIKRISLYPSVASIISLSLLMSPQVNAAAENAGEFYLGAKTGWANFSGFCDDVCSDEDNDAWGGSLYGGYQFNEWFSLEGGYNYLGKDKGYVGKNKGYAGTGYIESQVQNGELGAKLDWNLTSAWNLFGKVGGSYNYIDQSGTVSGTEENWSLMLGAGVEYQLSHNWRIRTEYQWFNNVGENSTTGKSDINYLTLGLSYYFGSAAPAAAAATTAAVVQEEPAEEPMVAEEPVATEPVPAVTLSKGAFEHDSTELTPEAQSSLDQVVTHLKASPETRVDVIGYTDSTGSAEYNQKLSEKRAQSASNYLESQGIDESRVTTIGKGEEDPIADNNTAEGREQNRRVEVLYE</sequence>
<dbReference type="EMBL" id="JBIHSN010000003">
    <property type="protein sequence ID" value="MFH0266577.1"/>
    <property type="molecule type" value="Genomic_DNA"/>
</dbReference>
<keyword evidence="4" id="KW-1134">Transmembrane beta strand</keyword>
<dbReference type="InterPro" id="IPR011250">
    <property type="entry name" value="OMP/PagP_B-barrel"/>
</dbReference>
<evidence type="ECO:0000256" key="3">
    <source>
        <dbReference type="ARBA" id="ARBA00022448"/>
    </source>
</evidence>
<feature type="compositionally biased region" description="Basic and acidic residues" evidence="11">
    <location>
        <begin position="336"/>
        <end position="349"/>
    </location>
</feature>
<dbReference type="RefSeq" id="WP_394608290.1">
    <property type="nucleotide sequence ID" value="NZ_JBIHSN010000003.1"/>
</dbReference>
<dbReference type="PRINTS" id="PR01021">
    <property type="entry name" value="OMPADOMAIN"/>
</dbReference>
<evidence type="ECO:0000256" key="6">
    <source>
        <dbReference type="ARBA" id="ARBA00023065"/>
    </source>
</evidence>
<evidence type="ECO:0000256" key="10">
    <source>
        <dbReference type="PROSITE-ProRule" id="PRU00473"/>
    </source>
</evidence>
<dbReference type="InterPro" id="IPR050330">
    <property type="entry name" value="Bact_OuterMem_StrucFunc"/>
</dbReference>
<evidence type="ECO:0000313" key="15">
    <source>
        <dbReference type="Proteomes" id="UP001607151"/>
    </source>
</evidence>
<reference evidence="14 15" key="1">
    <citation type="submission" date="2024-10" db="EMBL/GenBank/DDBJ databases">
        <authorList>
            <person name="Yibar A."/>
            <person name="Saticioglu I.B."/>
            <person name="Duman M."/>
            <person name="Ajmi N."/>
            <person name="Gurler F."/>
            <person name="Ay H."/>
            <person name="Onuk E."/>
            <person name="Guler S."/>
            <person name="Romalde J.L."/>
        </authorList>
    </citation>
    <scope>NUCLEOTIDE SEQUENCE [LARGE SCALE GENOMIC DNA]</scope>
    <source>
        <strain evidence="14 15">14-MA-B</strain>
    </source>
</reference>
<evidence type="ECO:0000256" key="9">
    <source>
        <dbReference type="ARBA" id="ARBA00023237"/>
    </source>
</evidence>
<keyword evidence="6" id="KW-0406">Ion transport</keyword>
<dbReference type="PANTHER" id="PTHR30329:SF21">
    <property type="entry name" value="LIPOPROTEIN YIAD-RELATED"/>
    <property type="match status" value="1"/>
</dbReference>
<feature type="region of interest" description="Disordered" evidence="11">
    <location>
        <begin position="304"/>
        <end position="349"/>
    </location>
</feature>
<evidence type="ECO:0000256" key="1">
    <source>
        <dbReference type="ARBA" id="ARBA00004571"/>
    </source>
</evidence>
<dbReference type="Proteomes" id="UP001607151">
    <property type="component" value="Unassembled WGS sequence"/>
</dbReference>
<evidence type="ECO:0000259" key="13">
    <source>
        <dbReference type="PROSITE" id="PS51123"/>
    </source>
</evidence>
<dbReference type="CDD" id="cd07185">
    <property type="entry name" value="OmpA_C-like"/>
    <property type="match status" value="1"/>
</dbReference>
<evidence type="ECO:0000256" key="7">
    <source>
        <dbReference type="ARBA" id="ARBA00023114"/>
    </source>
</evidence>
<comment type="caution">
    <text evidence="14">The sequence shown here is derived from an EMBL/GenBank/DDBJ whole genome shotgun (WGS) entry which is preliminary data.</text>
</comment>
<evidence type="ECO:0000256" key="4">
    <source>
        <dbReference type="ARBA" id="ARBA00022452"/>
    </source>
</evidence>
<dbReference type="SUPFAM" id="SSF56925">
    <property type="entry name" value="OMPA-like"/>
    <property type="match status" value="1"/>
</dbReference>
<dbReference type="Gene3D" id="3.30.1330.60">
    <property type="entry name" value="OmpA-like domain"/>
    <property type="match status" value="1"/>
</dbReference>
<gene>
    <name evidence="14" type="ORF">ACGRQ9_14105</name>
</gene>
<keyword evidence="9" id="KW-0998">Cell outer membrane</keyword>
<evidence type="ECO:0000256" key="11">
    <source>
        <dbReference type="SAM" id="MobiDB-lite"/>
    </source>
</evidence>
<dbReference type="SUPFAM" id="SSF103088">
    <property type="entry name" value="OmpA-like"/>
    <property type="match status" value="1"/>
</dbReference>
<proteinExistence type="inferred from homology"/>
<dbReference type="PROSITE" id="PS51123">
    <property type="entry name" value="OMPA_2"/>
    <property type="match status" value="1"/>
</dbReference>
<dbReference type="InterPro" id="IPR006665">
    <property type="entry name" value="OmpA-like"/>
</dbReference>
<feature type="signal peptide" evidence="12">
    <location>
        <begin position="1"/>
        <end position="28"/>
    </location>
</feature>
<name>A0ABW7IY44_9VIBR</name>
<keyword evidence="12" id="KW-0732">Signal</keyword>
<evidence type="ECO:0000256" key="2">
    <source>
        <dbReference type="ARBA" id="ARBA00005710"/>
    </source>
</evidence>
<dbReference type="InterPro" id="IPR000498">
    <property type="entry name" value="OmpA-like_TM_dom"/>
</dbReference>
<dbReference type="Gene3D" id="2.40.160.20">
    <property type="match status" value="1"/>
</dbReference>
<evidence type="ECO:0000256" key="12">
    <source>
        <dbReference type="SAM" id="SignalP"/>
    </source>
</evidence>
<evidence type="ECO:0000256" key="5">
    <source>
        <dbReference type="ARBA" id="ARBA00022692"/>
    </source>
</evidence>
<dbReference type="InterPro" id="IPR036737">
    <property type="entry name" value="OmpA-like_sf"/>
</dbReference>
<comment type="subcellular location">
    <subcellularLocation>
        <location evidence="1">Cell outer membrane</location>
        <topology evidence="1">Multi-pass membrane protein</topology>
    </subcellularLocation>
</comment>
<protein>
    <submittedName>
        <fullName evidence="14">OmpA family protein</fullName>
    </submittedName>
</protein>
<comment type="similarity">
    <text evidence="2">Belongs to the outer membrane OOP (TC 1.B.6) superfamily. OmpA family.</text>
</comment>
<evidence type="ECO:0000313" key="14">
    <source>
        <dbReference type="EMBL" id="MFH0266577.1"/>
    </source>
</evidence>
<keyword evidence="3" id="KW-0813">Transport</keyword>
<feature type="domain" description="OmpA-like" evidence="13">
    <location>
        <begin position="235"/>
        <end position="349"/>
    </location>
</feature>
<dbReference type="PRINTS" id="PR01023">
    <property type="entry name" value="NAFLGMOTY"/>
</dbReference>
<dbReference type="PROSITE" id="PS01068">
    <property type="entry name" value="OMPA_1"/>
    <property type="match status" value="1"/>
</dbReference>